<feature type="compositionally biased region" description="Basic residues" evidence="1">
    <location>
        <begin position="80"/>
        <end position="89"/>
    </location>
</feature>
<dbReference type="KEGG" id="aplc:110976109"/>
<dbReference type="GeneID" id="110976109"/>
<reference evidence="3" key="1">
    <citation type="submission" date="2025-08" db="UniProtKB">
        <authorList>
            <consortium name="RefSeq"/>
        </authorList>
    </citation>
    <scope>IDENTIFICATION</scope>
</reference>
<name>A0A8B7XVC7_ACAPL</name>
<evidence type="ECO:0000313" key="2">
    <source>
        <dbReference type="Proteomes" id="UP000694845"/>
    </source>
</evidence>
<keyword evidence="2" id="KW-1185">Reference proteome</keyword>
<protein>
    <submittedName>
        <fullName evidence="3">Uncharacterized protein LOC110976109</fullName>
    </submittedName>
</protein>
<dbReference type="Proteomes" id="UP000694845">
    <property type="component" value="Unplaced"/>
</dbReference>
<feature type="region of interest" description="Disordered" evidence="1">
    <location>
        <begin position="57"/>
        <end position="101"/>
    </location>
</feature>
<feature type="region of interest" description="Disordered" evidence="1">
    <location>
        <begin position="1"/>
        <end position="37"/>
    </location>
</feature>
<feature type="compositionally biased region" description="Basic and acidic residues" evidence="1">
    <location>
        <begin position="90"/>
        <end position="101"/>
    </location>
</feature>
<evidence type="ECO:0000256" key="1">
    <source>
        <dbReference type="SAM" id="MobiDB-lite"/>
    </source>
</evidence>
<organism evidence="2 3">
    <name type="scientific">Acanthaster planci</name>
    <name type="common">Crown-of-thorns starfish</name>
    <dbReference type="NCBI Taxonomy" id="133434"/>
    <lineage>
        <taxon>Eukaryota</taxon>
        <taxon>Metazoa</taxon>
        <taxon>Echinodermata</taxon>
        <taxon>Eleutherozoa</taxon>
        <taxon>Asterozoa</taxon>
        <taxon>Asteroidea</taxon>
        <taxon>Valvatacea</taxon>
        <taxon>Valvatida</taxon>
        <taxon>Acanthasteridae</taxon>
        <taxon>Acanthaster</taxon>
    </lineage>
</organism>
<accession>A0A8B7XVC7</accession>
<dbReference type="AlphaFoldDB" id="A0A8B7XVC7"/>
<evidence type="ECO:0000313" key="3">
    <source>
        <dbReference type="RefSeq" id="XP_022084809.1"/>
    </source>
</evidence>
<dbReference type="RefSeq" id="XP_022084809.1">
    <property type="nucleotide sequence ID" value="XM_022229117.1"/>
</dbReference>
<gene>
    <name evidence="3" type="primary">LOC110976109</name>
</gene>
<proteinExistence type="predicted"/>
<sequence length="126" mass="14132">MSSPDGPTMSPPRPRVESNLAVNRLRSESRRSRAPSVLDRMAEKIGADMTLAAEYYEPAQGTAVPEPDPLPEIDQESGKKLSRKQRRKLQKELTMKETGESAKEYDSRWTSIYIVFLCVFLSGTGQ</sequence>